<comment type="subcellular location">
    <subcellularLocation>
        <location evidence="1">Membrane</location>
        <topology evidence="1">Multi-pass membrane protein</topology>
    </subcellularLocation>
</comment>
<name>C3ZKI5_BRAFL</name>
<dbReference type="PANTHER" id="PTHR23504:SF15">
    <property type="entry name" value="MAJOR FACILITATOR SUPERFAMILY (MFS) PROFILE DOMAIN-CONTAINING PROTEIN"/>
    <property type="match status" value="1"/>
</dbReference>
<gene>
    <name evidence="7" type="ORF">BRAFLDRAFT_69372</name>
</gene>
<evidence type="ECO:0000256" key="6">
    <source>
        <dbReference type="SAM" id="Phobius"/>
    </source>
</evidence>
<keyword evidence="5 6" id="KW-0472">Membrane</keyword>
<organism>
    <name type="scientific">Branchiostoma floridae</name>
    <name type="common">Florida lancelet</name>
    <name type="synonym">Amphioxus</name>
    <dbReference type="NCBI Taxonomy" id="7739"/>
    <lineage>
        <taxon>Eukaryota</taxon>
        <taxon>Metazoa</taxon>
        <taxon>Chordata</taxon>
        <taxon>Cephalochordata</taxon>
        <taxon>Leptocardii</taxon>
        <taxon>Amphioxiformes</taxon>
        <taxon>Branchiostomatidae</taxon>
        <taxon>Branchiostoma</taxon>
    </lineage>
</organism>
<accession>C3ZKI5</accession>
<dbReference type="InterPro" id="IPR036259">
    <property type="entry name" value="MFS_trans_sf"/>
</dbReference>
<feature type="transmembrane region" description="Helical" evidence="6">
    <location>
        <begin position="71"/>
        <end position="89"/>
    </location>
</feature>
<dbReference type="SUPFAM" id="SSF103473">
    <property type="entry name" value="MFS general substrate transporter"/>
    <property type="match status" value="1"/>
</dbReference>
<dbReference type="PANTHER" id="PTHR23504">
    <property type="entry name" value="MAJOR FACILITATOR SUPERFAMILY DOMAIN-CONTAINING PROTEIN 10"/>
    <property type="match status" value="1"/>
</dbReference>
<keyword evidence="2" id="KW-0813">Transport</keyword>
<protein>
    <submittedName>
        <fullName evidence="7">Uncharacterized protein</fullName>
    </submittedName>
</protein>
<feature type="transmembrane region" description="Helical" evidence="6">
    <location>
        <begin position="29"/>
        <end position="51"/>
    </location>
</feature>
<keyword evidence="3 6" id="KW-0812">Transmembrane</keyword>
<sequence length="268" mass="28848">MSDHEVAEEEKVKPHRQHESTSRLLKDRLVLLPCALYALFALVTICSDQLLPLLLVSDSQHGGYNFDAAEISIVLTTIHIYGTVSLATVNPFLASKFTYKTVYMLGVAMYAVGIVLLPSMVDITGAITSHQVANQTANSTDFTLNFTADSAYLSVSPPVTESPTVRSSSASPLYDAAATTELNTTVASPVTGQCRLAGHRRRTSQHPASEVPARVWGPLLSVLVVMEQGNYQEASKNADVTGKLSCWQQRPVDLGGWGAPGQLAFPQS</sequence>
<evidence type="ECO:0000256" key="4">
    <source>
        <dbReference type="ARBA" id="ARBA00022989"/>
    </source>
</evidence>
<evidence type="ECO:0000313" key="7">
    <source>
        <dbReference type="EMBL" id="EEN47084.1"/>
    </source>
</evidence>
<dbReference type="InParanoid" id="C3ZKI5"/>
<evidence type="ECO:0000256" key="3">
    <source>
        <dbReference type="ARBA" id="ARBA00022692"/>
    </source>
</evidence>
<keyword evidence="4 6" id="KW-1133">Transmembrane helix</keyword>
<evidence type="ECO:0000256" key="1">
    <source>
        <dbReference type="ARBA" id="ARBA00004141"/>
    </source>
</evidence>
<dbReference type="GO" id="GO:0016020">
    <property type="term" value="C:membrane"/>
    <property type="evidence" value="ECO:0007669"/>
    <property type="project" value="UniProtKB-SubCell"/>
</dbReference>
<evidence type="ECO:0000256" key="2">
    <source>
        <dbReference type="ARBA" id="ARBA00022448"/>
    </source>
</evidence>
<evidence type="ECO:0000256" key="5">
    <source>
        <dbReference type="ARBA" id="ARBA00023136"/>
    </source>
</evidence>
<feature type="transmembrane region" description="Helical" evidence="6">
    <location>
        <begin position="101"/>
        <end position="121"/>
    </location>
</feature>
<reference evidence="7" key="1">
    <citation type="journal article" date="2008" name="Nature">
        <title>The amphioxus genome and the evolution of the chordate karyotype.</title>
        <authorList>
            <consortium name="US DOE Joint Genome Institute (JGI-PGF)"/>
            <person name="Putnam N.H."/>
            <person name="Butts T."/>
            <person name="Ferrier D.E.K."/>
            <person name="Furlong R.F."/>
            <person name="Hellsten U."/>
            <person name="Kawashima T."/>
            <person name="Robinson-Rechavi M."/>
            <person name="Shoguchi E."/>
            <person name="Terry A."/>
            <person name="Yu J.-K."/>
            <person name="Benito-Gutierrez E.L."/>
            <person name="Dubchak I."/>
            <person name="Garcia-Fernandez J."/>
            <person name="Gibson-Brown J.J."/>
            <person name="Grigoriev I.V."/>
            <person name="Horton A.C."/>
            <person name="de Jong P.J."/>
            <person name="Jurka J."/>
            <person name="Kapitonov V.V."/>
            <person name="Kohara Y."/>
            <person name="Kuroki Y."/>
            <person name="Lindquist E."/>
            <person name="Lucas S."/>
            <person name="Osoegawa K."/>
            <person name="Pennacchio L.A."/>
            <person name="Salamov A.A."/>
            <person name="Satou Y."/>
            <person name="Sauka-Spengler T."/>
            <person name="Schmutz J."/>
            <person name="Shin-I T."/>
            <person name="Toyoda A."/>
            <person name="Bronner-Fraser M."/>
            <person name="Fujiyama A."/>
            <person name="Holland L.Z."/>
            <person name="Holland P.W.H."/>
            <person name="Satoh N."/>
            <person name="Rokhsar D.S."/>
        </authorList>
    </citation>
    <scope>NUCLEOTIDE SEQUENCE [LARGE SCALE GENOMIC DNA]</scope>
    <source>
        <strain evidence="7">S238N-H82</strain>
        <tissue evidence="7">Testes</tissue>
    </source>
</reference>
<dbReference type="EMBL" id="GG666636">
    <property type="protein sequence ID" value="EEN47084.1"/>
    <property type="molecule type" value="Genomic_DNA"/>
</dbReference>
<proteinExistence type="predicted"/>
<dbReference type="Gene3D" id="1.20.1250.20">
    <property type="entry name" value="MFS general substrate transporter like domains"/>
    <property type="match status" value="1"/>
</dbReference>
<dbReference type="AlphaFoldDB" id="C3ZKI5"/>